<evidence type="ECO:0000313" key="8">
    <source>
        <dbReference type="Proteomes" id="UP001169242"/>
    </source>
</evidence>
<dbReference type="InterPro" id="IPR037171">
    <property type="entry name" value="NagB/RpiA_transferase-like"/>
</dbReference>
<dbReference type="Gene3D" id="1.10.10.10">
    <property type="entry name" value="Winged helix-like DNA-binding domain superfamily/Winged helix DNA-binding domain"/>
    <property type="match status" value="1"/>
</dbReference>
<dbReference type="Pfam" id="PF04198">
    <property type="entry name" value="Sugar-bind"/>
    <property type="match status" value="1"/>
</dbReference>
<dbReference type="InterPro" id="IPR007324">
    <property type="entry name" value="Sugar-bd_dom_put"/>
</dbReference>
<dbReference type="GO" id="GO:0030246">
    <property type="term" value="F:carbohydrate binding"/>
    <property type="evidence" value="ECO:0007669"/>
    <property type="project" value="InterPro"/>
</dbReference>
<evidence type="ECO:0000256" key="2">
    <source>
        <dbReference type="ARBA" id="ARBA00023015"/>
    </source>
</evidence>
<dbReference type="SUPFAM" id="SSF100950">
    <property type="entry name" value="NagB/RpiA/CoA transferase-like"/>
    <property type="match status" value="1"/>
</dbReference>
<feature type="domain" description="CggR N-terminal DNA binding" evidence="6">
    <location>
        <begin position="33"/>
        <end position="97"/>
    </location>
</feature>
<proteinExistence type="inferred from homology"/>
<feature type="domain" description="Sugar-binding" evidence="5">
    <location>
        <begin position="107"/>
        <end position="350"/>
    </location>
</feature>
<dbReference type="PANTHER" id="PTHR34294">
    <property type="entry name" value="TRANSCRIPTIONAL REGULATOR-RELATED"/>
    <property type="match status" value="1"/>
</dbReference>
<keyword evidence="2" id="KW-0805">Transcription regulation</keyword>
<dbReference type="AlphaFoldDB" id="A0AA42DPZ7"/>
<dbReference type="InterPro" id="IPR036390">
    <property type="entry name" value="WH_DNA-bd_sf"/>
</dbReference>
<evidence type="ECO:0000313" key="7">
    <source>
        <dbReference type="EMBL" id="MDA3732897.1"/>
    </source>
</evidence>
<dbReference type="Gene3D" id="3.40.50.1360">
    <property type="match status" value="1"/>
</dbReference>
<evidence type="ECO:0000256" key="4">
    <source>
        <dbReference type="ARBA" id="ARBA00023163"/>
    </source>
</evidence>
<dbReference type="Proteomes" id="UP001169242">
    <property type="component" value="Unassembled WGS sequence"/>
</dbReference>
<sequence length="355" mass="39293">MNGAKKVPQGDKMKDTMLRLELMIPEGMQDFKIRYRILQTILENEPIGRRLLAGLTTYSERTIRAATDLLNKQGLIDIAHTGMVVTTTGKMLLDELYEPLQALNTFTTLEGEIEALTGAKKVTIVPGDVDDDERVKWQLGKAGSNLVLSLLGEDDVVAITGGSTIAKMIELMPVKQKGPTYTTIIPARGSIGKRMEYQANILAAEFAKKINGKYEVFNIPDNLSANSIETIKQEPHIQKILQKMAKSDMIILGLGDAMKMAYRRNESKEVIALLEEHSAVAEAFRYYFDQDGHVIYSASNIGLDLEMVKRIQTRIVLAGGTSKGIALMATQDLLKESYLVIDEGAAKKMIEVSIR</sequence>
<reference evidence="7" key="1">
    <citation type="journal article" date="2023" name="Int. J. Syst. Evol. Microbiol.">
        <title>&lt;i&gt;Holtiella tumoricola&lt;/i&gt; gen. nov. sp. nov., isolated from a human clinical sample.</title>
        <authorList>
            <person name="Allen-Vercoe E."/>
            <person name="Daigneault M.C."/>
            <person name="Vancuren S.J."/>
            <person name="Cochrane K."/>
            <person name="O'Neal L.L."/>
            <person name="Sankaranarayanan K."/>
            <person name="Lawson P.A."/>
        </authorList>
    </citation>
    <scope>NUCLEOTIDE SEQUENCE</scope>
    <source>
        <strain evidence="7">CC70A</strain>
    </source>
</reference>
<keyword evidence="4" id="KW-0804">Transcription</keyword>
<dbReference type="GO" id="GO:0003677">
    <property type="term" value="F:DNA binding"/>
    <property type="evidence" value="ECO:0007669"/>
    <property type="project" value="UniProtKB-KW"/>
</dbReference>
<gene>
    <name evidence="7" type="ORF">PBV87_15580</name>
</gene>
<evidence type="ECO:0000259" key="6">
    <source>
        <dbReference type="Pfam" id="PF21715"/>
    </source>
</evidence>
<evidence type="ECO:0000256" key="3">
    <source>
        <dbReference type="ARBA" id="ARBA00023125"/>
    </source>
</evidence>
<name>A0AA42DPZ7_9FIRM</name>
<dbReference type="RefSeq" id="WP_053984665.1">
    <property type="nucleotide sequence ID" value="NZ_JAQIFT010000057.1"/>
</dbReference>
<dbReference type="PANTHER" id="PTHR34294:SF5">
    <property type="entry name" value="CENTRAL GLYCOLYTIC GENES REGULATOR"/>
    <property type="match status" value="1"/>
</dbReference>
<accession>A0AA42DPZ7</accession>
<keyword evidence="3" id="KW-0238">DNA-binding</keyword>
<organism evidence="7 8">
    <name type="scientific">Holtiella tumoricola</name>
    <dbReference type="NCBI Taxonomy" id="3018743"/>
    <lineage>
        <taxon>Bacteria</taxon>
        <taxon>Bacillati</taxon>
        <taxon>Bacillota</taxon>
        <taxon>Clostridia</taxon>
        <taxon>Lachnospirales</taxon>
        <taxon>Cellulosilyticaceae</taxon>
        <taxon>Holtiella</taxon>
    </lineage>
</organism>
<evidence type="ECO:0000259" key="5">
    <source>
        <dbReference type="Pfam" id="PF04198"/>
    </source>
</evidence>
<evidence type="ECO:0000256" key="1">
    <source>
        <dbReference type="ARBA" id="ARBA00010466"/>
    </source>
</evidence>
<dbReference type="EMBL" id="JAQIFT010000057">
    <property type="protein sequence ID" value="MDA3732897.1"/>
    <property type="molecule type" value="Genomic_DNA"/>
</dbReference>
<protein>
    <recommendedName>
        <fullName evidence="9">Central glycolytic genes regulator</fullName>
    </recommendedName>
</protein>
<comment type="similarity">
    <text evidence="1">Belongs to the SorC transcriptional regulatory family.</text>
</comment>
<keyword evidence="8" id="KW-1185">Reference proteome</keyword>
<dbReference type="SUPFAM" id="SSF46785">
    <property type="entry name" value="Winged helix' DNA-binding domain"/>
    <property type="match status" value="1"/>
</dbReference>
<dbReference type="Pfam" id="PF21715">
    <property type="entry name" value="CggR_N"/>
    <property type="match status" value="1"/>
</dbReference>
<comment type="caution">
    <text evidence="7">The sequence shown here is derived from an EMBL/GenBank/DDBJ whole genome shotgun (WGS) entry which is preliminary data.</text>
</comment>
<dbReference type="InterPro" id="IPR048715">
    <property type="entry name" value="CggR_N"/>
</dbReference>
<dbReference type="InterPro" id="IPR051054">
    <property type="entry name" value="SorC_transcr_regulators"/>
</dbReference>
<evidence type="ECO:0008006" key="9">
    <source>
        <dbReference type="Google" id="ProtNLM"/>
    </source>
</evidence>
<dbReference type="InterPro" id="IPR036388">
    <property type="entry name" value="WH-like_DNA-bd_sf"/>
</dbReference>